<evidence type="ECO:0000313" key="1">
    <source>
        <dbReference type="EMBL" id="KAI0031530.1"/>
    </source>
</evidence>
<accession>A0ACB8QIM8</accession>
<reference evidence="1" key="2">
    <citation type="journal article" date="2022" name="New Phytol.">
        <title>Evolutionary transition to the ectomycorrhizal habit in the genomes of a hyperdiverse lineage of mushroom-forming fungi.</title>
        <authorList>
            <person name="Looney B."/>
            <person name="Miyauchi S."/>
            <person name="Morin E."/>
            <person name="Drula E."/>
            <person name="Courty P.E."/>
            <person name="Kohler A."/>
            <person name="Kuo A."/>
            <person name="LaButti K."/>
            <person name="Pangilinan J."/>
            <person name="Lipzen A."/>
            <person name="Riley R."/>
            <person name="Andreopoulos W."/>
            <person name="He G."/>
            <person name="Johnson J."/>
            <person name="Nolan M."/>
            <person name="Tritt A."/>
            <person name="Barry K.W."/>
            <person name="Grigoriev I.V."/>
            <person name="Nagy L.G."/>
            <person name="Hibbett D."/>
            <person name="Henrissat B."/>
            <person name="Matheny P.B."/>
            <person name="Labbe J."/>
            <person name="Martin F.M."/>
        </authorList>
    </citation>
    <scope>NUCLEOTIDE SEQUENCE</scope>
    <source>
        <strain evidence="1">EC-137</strain>
    </source>
</reference>
<name>A0ACB8QIM8_9AGAM</name>
<protein>
    <submittedName>
        <fullName evidence="1">Uncharacterized protein</fullName>
    </submittedName>
</protein>
<feature type="non-terminal residue" evidence="1">
    <location>
        <position position="342"/>
    </location>
</feature>
<keyword evidence="2" id="KW-1185">Reference proteome</keyword>
<gene>
    <name evidence="1" type="ORF">K488DRAFT_86707</name>
</gene>
<proteinExistence type="predicted"/>
<reference evidence="1" key="1">
    <citation type="submission" date="2021-02" db="EMBL/GenBank/DDBJ databases">
        <authorList>
            <consortium name="DOE Joint Genome Institute"/>
            <person name="Ahrendt S."/>
            <person name="Looney B.P."/>
            <person name="Miyauchi S."/>
            <person name="Morin E."/>
            <person name="Drula E."/>
            <person name="Courty P.E."/>
            <person name="Chicoki N."/>
            <person name="Fauchery L."/>
            <person name="Kohler A."/>
            <person name="Kuo A."/>
            <person name="Labutti K."/>
            <person name="Pangilinan J."/>
            <person name="Lipzen A."/>
            <person name="Riley R."/>
            <person name="Andreopoulos W."/>
            <person name="He G."/>
            <person name="Johnson J."/>
            <person name="Barry K.W."/>
            <person name="Grigoriev I.V."/>
            <person name="Nagy L."/>
            <person name="Hibbett D."/>
            <person name="Henrissat B."/>
            <person name="Matheny P.B."/>
            <person name="Labbe J."/>
            <person name="Martin F."/>
        </authorList>
    </citation>
    <scope>NUCLEOTIDE SEQUENCE</scope>
    <source>
        <strain evidence="1">EC-137</strain>
    </source>
</reference>
<dbReference type="EMBL" id="MU273576">
    <property type="protein sequence ID" value="KAI0031530.1"/>
    <property type="molecule type" value="Genomic_DNA"/>
</dbReference>
<comment type="caution">
    <text evidence="1">The sequence shown here is derived from an EMBL/GenBank/DDBJ whole genome shotgun (WGS) entry which is preliminary data.</text>
</comment>
<organism evidence="1 2">
    <name type="scientific">Vararia minispora EC-137</name>
    <dbReference type="NCBI Taxonomy" id="1314806"/>
    <lineage>
        <taxon>Eukaryota</taxon>
        <taxon>Fungi</taxon>
        <taxon>Dikarya</taxon>
        <taxon>Basidiomycota</taxon>
        <taxon>Agaricomycotina</taxon>
        <taxon>Agaricomycetes</taxon>
        <taxon>Russulales</taxon>
        <taxon>Lachnocladiaceae</taxon>
        <taxon>Vararia</taxon>
    </lineage>
</organism>
<sequence length="342" mass="37423">MAYANVNDSVGDANGHGNLGHQQSEELYKRSVMLVIWYKVSALSHNPWSTVSLSLVDPPCLSPPPTSALAHAQPLRFLNPLPSFPYLSLAQFPSLVTSLSLNQNSFIDAWNPFKRQWEQHMINTVRVVVHEQRVLYRLRQSLLEGIEETDCPGLDEELASQLTLDAPPPAQNGLAHPHTPALTRKRPAGDPPNASPPPPHKYYHSDAGHYARTDGQQQHQQALSQQQQQPYALPTQSSTYPGANVSRKSSIQTPRMQTAHVHDAAPTPNLSPEATPVLPPTVTNSPVKPYLFPSQSLYGQGPVTSPPPAPTQPQSSSAPPSSARPHHHHHHHHHTAAPSTTP</sequence>
<evidence type="ECO:0000313" key="2">
    <source>
        <dbReference type="Proteomes" id="UP000814128"/>
    </source>
</evidence>
<dbReference type="Proteomes" id="UP000814128">
    <property type="component" value="Unassembled WGS sequence"/>
</dbReference>